<dbReference type="Pfam" id="PF01925">
    <property type="entry name" value="TauE"/>
    <property type="match status" value="1"/>
</dbReference>
<feature type="transmembrane region" description="Helical" evidence="8">
    <location>
        <begin position="74"/>
        <end position="95"/>
    </location>
</feature>
<dbReference type="EMBL" id="RQXV01000005">
    <property type="protein sequence ID" value="RRC99279.1"/>
    <property type="molecule type" value="Genomic_DNA"/>
</dbReference>
<dbReference type="Proteomes" id="UP000267535">
    <property type="component" value="Unassembled WGS sequence"/>
</dbReference>
<protein>
    <recommendedName>
        <fullName evidence="8">Probable membrane transporter protein</fullName>
    </recommendedName>
</protein>
<evidence type="ECO:0000256" key="4">
    <source>
        <dbReference type="ARBA" id="ARBA00022475"/>
    </source>
</evidence>
<dbReference type="AlphaFoldDB" id="A0A3P1SQF2"/>
<keyword evidence="6 8" id="KW-1133">Transmembrane helix</keyword>
<comment type="similarity">
    <text evidence="2 8">Belongs to the 4-toluene sulfonate uptake permease (TSUP) (TC 2.A.102) family.</text>
</comment>
<evidence type="ECO:0000256" key="1">
    <source>
        <dbReference type="ARBA" id="ARBA00004651"/>
    </source>
</evidence>
<dbReference type="InterPro" id="IPR002781">
    <property type="entry name" value="TM_pro_TauE-like"/>
</dbReference>
<keyword evidence="5 8" id="KW-0812">Transmembrane</keyword>
<dbReference type="PANTHER" id="PTHR30269:SF37">
    <property type="entry name" value="MEMBRANE TRANSPORTER PROTEIN"/>
    <property type="match status" value="1"/>
</dbReference>
<feature type="transmembrane region" description="Helical" evidence="8">
    <location>
        <begin position="101"/>
        <end position="120"/>
    </location>
</feature>
<keyword evidence="7 8" id="KW-0472">Membrane</keyword>
<evidence type="ECO:0000256" key="5">
    <source>
        <dbReference type="ARBA" id="ARBA00022692"/>
    </source>
</evidence>
<gene>
    <name evidence="9" type="ORF">EHS89_10550</name>
</gene>
<evidence type="ECO:0000256" key="2">
    <source>
        <dbReference type="ARBA" id="ARBA00009142"/>
    </source>
</evidence>
<accession>A0A3P1SQF2</accession>
<evidence type="ECO:0000256" key="3">
    <source>
        <dbReference type="ARBA" id="ARBA00022448"/>
    </source>
</evidence>
<evidence type="ECO:0000256" key="7">
    <source>
        <dbReference type="ARBA" id="ARBA00023136"/>
    </source>
</evidence>
<feature type="transmembrane region" description="Helical" evidence="8">
    <location>
        <begin position="40"/>
        <end position="62"/>
    </location>
</feature>
<keyword evidence="4 8" id="KW-1003">Cell membrane</keyword>
<evidence type="ECO:0000313" key="9">
    <source>
        <dbReference type="EMBL" id="RRC99279.1"/>
    </source>
</evidence>
<evidence type="ECO:0000313" key="10">
    <source>
        <dbReference type="Proteomes" id="UP000267535"/>
    </source>
</evidence>
<keyword evidence="10" id="KW-1185">Reference proteome</keyword>
<dbReference type="InterPro" id="IPR052017">
    <property type="entry name" value="TSUP"/>
</dbReference>
<keyword evidence="3" id="KW-0813">Transport</keyword>
<dbReference type="OrthoDB" id="7029178at2"/>
<evidence type="ECO:0000256" key="8">
    <source>
        <dbReference type="RuleBase" id="RU363041"/>
    </source>
</evidence>
<organism evidence="9 10">
    <name type="scientific">Amphritea balenae</name>
    <dbReference type="NCBI Taxonomy" id="452629"/>
    <lineage>
        <taxon>Bacteria</taxon>
        <taxon>Pseudomonadati</taxon>
        <taxon>Pseudomonadota</taxon>
        <taxon>Gammaproteobacteria</taxon>
        <taxon>Oceanospirillales</taxon>
        <taxon>Oceanospirillaceae</taxon>
        <taxon>Amphritea</taxon>
    </lineage>
</organism>
<feature type="transmembrane region" description="Helical" evidence="8">
    <location>
        <begin position="132"/>
        <end position="156"/>
    </location>
</feature>
<feature type="transmembrane region" description="Helical" evidence="8">
    <location>
        <begin position="194"/>
        <end position="215"/>
    </location>
</feature>
<feature type="transmembrane region" description="Helical" evidence="8">
    <location>
        <begin position="227"/>
        <end position="245"/>
    </location>
</feature>
<proteinExistence type="inferred from homology"/>
<evidence type="ECO:0000256" key="6">
    <source>
        <dbReference type="ARBA" id="ARBA00022989"/>
    </source>
</evidence>
<dbReference type="PANTHER" id="PTHR30269">
    <property type="entry name" value="TRANSMEMBRANE PROTEIN YFCA"/>
    <property type="match status" value="1"/>
</dbReference>
<sequence length="248" mass="26523">MDLLILLPFITIIAFATYVQTVTGFALGMIVMGAVTTFDLVPIAFTSVVISIVTFINGAVALKGNYKAVDLKRVVITCSAMFPAILGGLLVLDYMSSDLNSLLQVLLGLTIIVAGLMIMLKPEPMTKPSGTLMFAGSGAVAGFMAGLFSMAGPPLVYLFYRQPFELKTIRLCLLSIFLLSAVGRTTLVGAQGGLTIDMLTFSVICLPIVTLFTWLGKNYPPNVSPTTLRRLAFFLLIIIGASLVVKNI</sequence>
<comment type="caution">
    <text evidence="9">The sequence shown here is derived from an EMBL/GenBank/DDBJ whole genome shotgun (WGS) entry which is preliminary data.</text>
</comment>
<dbReference type="RefSeq" id="WP_124926117.1">
    <property type="nucleotide sequence ID" value="NZ_BMOH01000004.1"/>
</dbReference>
<comment type="subcellular location">
    <subcellularLocation>
        <location evidence="1 8">Cell membrane</location>
        <topology evidence="1 8">Multi-pass membrane protein</topology>
    </subcellularLocation>
</comment>
<dbReference type="GO" id="GO:0005886">
    <property type="term" value="C:plasma membrane"/>
    <property type="evidence" value="ECO:0007669"/>
    <property type="project" value="UniProtKB-SubCell"/>
</dbReference>
<name>A0A3P1SQF2_9GAMM</name>
<reference evidence="9 10" key="1">
    <citation type="submission" date="2018-11" db="EMBL/GenBank/DDBJ databases">
        <title>The draft genome sequence of Amphritea balenae JAMM 1525T.</title>
        <authorList>
            <person name="Fang Z."/>
            <person name="Zhang Y."/>
            <person name="Han X."/>
        </authorList>
    </citation>
    <scope>NUCLEOTIDE SEQUENCE [LARGE SCALE GENOMIC DNA]</scope>
    <source>
        <strain evidence="9 10">JAMM 1525</strain>
    </source>
</reference>